<keyword evidence="4" id="KW-1185">Reference proteome</keyword>
<dbReference type="OrthoDB" id="247241at2"/>
<gene>
    <name evidence="3" type="ORF">K227x_28930</name>
</gene>
<proteinExistence type="predicted"/>
<feature type="chain" id="PRO_5022198924" description="VWFA domain-containing protein" evidence="2">
    <location>
        <begin position="22"/>
        <end position="683"/>
    </location>
</feature>
<sequence length="683" mass="74234" precursor="true">MTRHLVPCLFLGCLIASALTAQDSPTIETAPDPTTPTTSPAGSAMSTLFSPARAPKRKTMGLLQRSFLDLADQGDQELEVAIVVDGTDSMTSELAGVRQSIHQMLADLRRYRNNDVRAAIVVYRDAGSPSGEIVIPSKQFTADDELIAKAVEALSPESGAPFFHELPDLGIHAAITELEWSDDASISKWILMFGDAPPYAAAFKDPKNKAFRRFDTPLLVALAKSKNIRVNCVLCTSNQNVSRSYDTAINQTRTFFGALAQGTDGLMLDMSYPEIRTAMIDAGKQPDVALAAIQPIAAIDLAAVRRDNLAASPHSDPVRIAVLPHLPLNQMTFDASNQAVQVSTALRSQLASVAGVQVASPRDIKSQLRRLRAEGLSDTQAIRGLSSRLGVDYVVWGSLASDQATFQTTTYHRDNGQHAIPIRLAKNGGDVAYALVKASSAQAPDDVALAQLVSRMTAQKSALTAPMSKDAATNSHLLRALESLDQALQYESGSEDSVQLLQEADLASQNAINADKKNAIAHWLQSNVAYNQASRLFQTGQRDAASKRMDQMRSSLGRAMQFRESIANPSLITEIEADYYLLESREPDKAAQQYLKMTADDQPLATQLRGHWMLAGLYAGDWGNAQLPIVDPAKAREHVVQIMANWPDSPEAELLKTWLRWDDTQEKTDFNFLPQVNAGLVGA</sequence>
<dbReference type="SUPFAM" id="SSF53300">
    <property type="entry name" value="vWA-like"/>
    <property type="match status" value="1"/>
</dbReference>
<reference evidence="3 4" key="1">
    <citation type="submission" date="2019-02" db="EMBL/GenBank/DDBJ databases">
        <title>Deep-cultivation of Planctomycetes and their phenomic and genomic characterization uncovers novel biology.</title>
        <authorList>
            <person name="Wiegand S."/>
            <person name="Jogler M."/>
            <person name="Boedeker C."/>
            <person name="Pinto D."/>
            <person name="Vollmers J."/>
            <person name="Rivas-Marin E."/>
            <person name="Kohn T."/>
            <person name="Peeters S.H."/>
            <person name="Heuer A."/>
            <person name="Rast P."/>
            <person name="Oberbeckmann S."/>
            <person name="Bunk B."/>
            <person name="Jeske O."/>
            <person name="Meyerdierks A."/>
            <person name="Storesund J.E."/>
            <person name="Kallscheuer N."/>
            <person name="Luecker S."/>
            <person name="Lage O.M."/>
            <person name="Pohl T."/>
            <person name="Merkel B.J."/>
            <person name="Hornburger P."/>
            <person name="Mueller R.-W."/>
            <person name="Bruemmer F."/>
            <person name="Labrenz M."/>
            <person name="Spormann A.M."/>
            <person name="Op den Camp H."/>
            <person name="Overmann J."/>
            <person name="Amann R."/>
            <person name="Jetten M.S.M."/>
            <person name="Mascher T."/>
            <person name="Medema M.H."/>
            <person name="Devos D.P."/>
            <person name="Kaster A.-K."/>
            <person name="Ovreas L."/>
            <person name="Rohde M."/>
            <person name="Galperin M.Y."/>
            <person name="Jogler C."/>
        </authorList>
    </citation>
    <scope>NUCLEOTIDE SEQUENCE [LARGE SCALE GENOMIC DNA]</scope>
    <source>
        <strain evidence="3 4">K22_7</strain>
    </source>
</reference>
<dbReference type="PANTHER" id="PTHR47763">
    <property type="entry name" value="ALPHA-PROTEIN KINASE VWKA"/>
    <property type="match status" value="1"/>
</dbReference>
<dbReference type="CDD" id="cd00198">
    <property type="entry name" value="vWFA"/>
    <property type="match status" value="1"/>
</dbReference>
<keyword evidence="2" id="KW-0732">Signal</keyword>
<dbReference type="KEGG" id="rlc:K227x_28930"/>
<dbReference type="EMBL" id="CP036525">
    <property type="protein sequence ID" value="QDT04501.1"/>
    <property type="molecule type" value="Genomic_DNA"/>
</dbReference>
<evidence type="ECO:0000313" key="3">
    <source>
        <dbReference type="EMBL" id="QDT04501.1"/>
    </source>
</evidence>
<dbReference type="GO" id="GO:0004674">
    <property type="term" value="F:protein serine/threonine kinase activity"/>
    <property type="evidence" value="ECO:0007669"/>
    <property type="project" value="TreeGrafter"/>
</dbReference>
<dbReference type="Proteomes" id="UP000318538">
    <property type="component" value="Chromosome"/>
</dbReference>
<evidence type="ECO:0000256" key="1">
    <source>
        <dbReference type="SAM" id="MobiDB-lite"/>
    </source>
</evidence>
<evidence type="ECO:0008006" key="5">
    <source>
        <dbReference type="Google" id="ProtNLM"/>
    </source>
</evidence>
<dbReference type="Gene3D" id="3.40.50.410">
    <property type="entry name" value="von Willebrand factor, type A domain"/>
    <property type="match status" value="1"/>
</dbReference>
<accession>A0A517NBI5</accession>
<dbReference type="Gene3D" id="3.40.50.10610">
    <property type="entry name" value="ABC-type transport auxiliary lipoprotein component"/>
    <property type="match status" value="1"/>
</dbReference>
<feature type="compositionally biased region" description="Low complexity" evidence="1">
    <location>
        <begin position="25"/>
        <end position="47"/>
    </location>
</feature>
<feature type="signal peptide" evidence="2">
    <location>
        <begin position="1"/>
        <end position="21"/>
    </location>
</feature>
<dbReference type="InterPro" id="IPR052969">
    <property type="entry name" value="Thr-specific_kinase-like"/>
</dbReference>
<dbReference type="AlphaFoldDB" id="A0A517NBI5"/>
<protein>
    <recommendedName>
        <fullName evidence="5">VWFA domain-containing protein</fullName>
    </recommendedName>
</protein>
<dbReference type="RefSeq" id="WP_145170142.1">
    <property type="nucleotide sequence ID" value="NZ_CP036525.1"/>
</dbReference>
<name>A0A517NBI5_9BACT</name>
<dbReference type="GO" id="GO:0005737">
    <property type="term" value="C:cytoplasm"/>
    <property type="evidence" value="ECO:0007669"/>
    <property type="project" value="TreeGrafter"/>
</dbReference>
<organism evidence="3 4">
    <name type="scientific">Rubripirellula lacrimiformis</name>
    <dbReference type="NCBI Taxonomy" id="1930273"/>
    <lineage>
        <taxon>Bacteria</taxon>
        <taxon>Pseudomonadati</taxon>
        <taxon>Planctomycetota</taxon>
        <taxon>Planctomycetia</taxon>
        <taxon>Pirellulales</taxon>
        <taxon>Pirellulaceae</taxon>
        <taxon>Rubripirellula</taxon>
    </lineage>
</organism>
<feature type="region of interest" description="Disordered" evidence="1">
    <location>
        <begin position="25"/>
        <end position="49"/>
    </location>
</feature>
<evidence type="ECO:0000256" key="2">
    <source>
        <dbReference type="SAM" id="SignalP"/>
    </source>
</evidence>
<dbReference type="InterPro" id="IPR036465">
    <property type="entry name" value="vWFA_dom_sf"/>
</dbReference>
<evidence type="ECO:0000313" key="4">
    <source>
        <dbReference type="Proteomes" id="UP000318538"/>
    </source>
</evidence>
<dbReference type="PANTHER" id="PTHR47763:SF1">
    <property type="entry name" value="DUF659 DOMAIN-CONTAINING PROTEIN"/>
    <property type="match status" value="1"/>
</dbReference>